<dbReference type="GO" id="GO:0003924">
    <property type="term" value="F:GTPase activity"/>
    <property type="evidence" value="ECO:0007669"/>
    <property type="project" value="InterPro"/>
</dbReference>
<feature type="domain" description="Obg" evidence="6">
    <location>
        <begin position="38"/>
        <end position="193"/>
    </location>
</feature>
<evidence type="ECO:0000256" key="4">
    <source>
        <dbReference type="ARBA" id="ARBA00023134"/>
    </source>
</evidence>
<comment type="similarity">
    <text evidence="1">Belongs to the TRAFAC class OBG-HflX-like GTPase superfamily. OBG GTPase family.</text>
</comment>
<dbReference type="PRINTS" id="PR00326">
    <property type="entry name" value="GTP1OBG"/>
</dbReference>
<keyword evidence="8" id="KW-1185">Reference proteome</keyword>
<dbReference type="InterPro" id="IPR036726">
    <property type="entry name" value="GTP1_OBG_dom_sf"/>
</dbReference>
<dbReference type="PIRSF" id="PIRSF002401">
    <property type="entry name" value="GTP_bd_Obg/CgtA"/>
    <property type="match status" value="1"/>
</dbReference>
<dbReference type="Pfam" id="PF01926">
    <property type="entry name" value="MMR_HSR1"/>
    <property type="match status" value="1"/>
</dbReference>
<dbReference type="Gene3D" id="2.70.210.12">
    <property type="entry name" value="GTP1/OBG domain"/>
    <property type="match status" value="1"/>
</dbReference>
<dbReference type="SUPFAM" id="SSF52540">
    <property type="entry name" value="P-loop containing nucleoside triphosphate hydrolases"/>
    <property type="match status" value="1"/>
</dbReference>
<evidence type="ECO:0000259" key="5">
    <source>
        <dbReference type="PROSITE" id="PS51710"/>
    </source>
</evidence>
<dbReference type="SUPFAM" id="SSF82051">
    <property type="entry name" value="Obg GTP-binding protein N-terminal domain"/>
    <property type="match status" value="1"/>
</dbReference>
<dbReference type="AlphaFoldDB" id="A0A1J1IMX9"/>
<keyword evidence="3" id="KW-0547">Nucleotide-binding</keyword>
<reference evidence="7 8" key="1">
    <citation type="submission" date="2015-04" db="EMBL/GenBank/DDBJ databases">
        <authorList>
            <person name="Syromyatnikov M.Y."/>
            <person name="Popov V.N."/>
        </authorList>
    </citation>
    <scope>NUCLEOTIDE SEQUENCE [LARGE SCALE GENOMIC DNA]</scope>
</reference>
<dbReference type="PROSITE" id="PS51883">
    <property type="entry name" value="OBG"/>
    <property type="match status" value="1"/>
</dbReference>
<dbReference type="NCBIfam" id="TIGR02729">
    <property type="entry name" value="Obg_CgtA"/>
    <property type="match status" value="1"/>
</dbReference>
<dbReference type="Gene3D" id="3.40.50.300">
    <property type="entry name" value="P-loop containing nucleotide triphosphate hydrolases"/>
    <property type="match status" value="1"/>
</dbReference>
<sequence length="375" mass="41254">MLSQIRKILLMQIRTVTNKSRPVALKAMKKKSSNQVSQYFIDERYIRAIGGKGGDGCISLLRVWANEFAGPDGGDGGNGAHVVLEASTDVNDFKHISSVLEAPDGENGMNKDCHGKNAPHKVVRVPIGTIVKNIRGEVVGDLEKEGVMFVAARGGAGGKGNHFFSTSVNKTPEVCEYGASGEDVAYTLELRSMAHVGFIGLPNAGKSTLLRMITRAKPKIASYPFTTLKPHLGMIPYDDYEQISVADLPGLISGSADNRGLGIQFLKHAERCNTLLFVIDVSLDEPWEAYYILTNEINKFSEELMTRKQIIAANKIDEPGAEENLKILREKFSHLTVVGISAKFGTNITQLLDVIRENYDEQMESEKLRKEKDEI</sequence>
<dbReference type="InterPro" id="IPR045086">
    <property type="entry name" value="OBG_GTPase"/>
</dbReference>
<dbReference type="OrthoDB" id="347018at2759"/>
<dbReference type="FunFam" id="2.70.210.12:FF:000001">
    <property type="entry name" value="GTPase Obg"/>
    <property type="match status" value="1"/>
</dbReference>
<dbReference type="EMBL" id="CVRI01000055">
    <property type="protein sequence ID" value="CRL01520.1"/>
    <property type="molecule type" value="Genomic_DNA"/>
</dbReference>
<evidence type="ECO:0000256" key="2">
    <source>
        <dbReference type="ARBA" id="ARBA00022517"/>
    </source>
</evidence>
<protein>
    <submittedName>
        <fullName evidence="7">CLUMA_CG014342, isoform A</fullName>
    </submittedName>
</protein>
<dbReference type="PANTHER" id="PTHR11702:SF31">
    <property type="entry name" value="MITOCHONDRIAL RIBOSOME-ASSOCIATED GTPASE 2"/>
    <property type="match status" value="1"/>
</dbReference>
<dbReference type="InterPro" id="IPR005225">
    <property type="entry name" value="Small_GTP-bd"/>
</dbReference>
<dbReference type="NCBIfam" id="NF008956">
    <property type="entry name" value="PRK12299.1"/>
    <property type="match status" value="1"/>
</dbReference>
<dbReference type="Proteomes" id="UP000183832">
    <property type="component" value="Unassembled WGS sequence"/>
</dbReference>
<evidence type="ECO:0000313" key="8">
    <source>
        <dbReference type="Proteomes" id="UP000183832"/>
    </source>
</evidence>
<dbReference type="PROSITE" id="PS51710">
    <property type="entry name" value="G_OBG"/>
    <property type="match status" value="1"/>
</dbReference>
<dbReference type="InterPro" id="IPR027417">
    <property type="entry name" value="P-loop_NTPase"/>
</dbReference>
<dbReference type="GO" id="GO:0000287">
    <property type="term" value="F:magnesium ion binding"/>
    <property type="evidence" value="ECO:0007669"/>
    <property type="project" value="InterPro"/>
</dbReference>
<dbReference type="STRING" id="568069.A0A1J1IMX9"/>
<evidence type="ECO:0000259" key="6">
    <source>
        <dbReference type="PROSITE" id="PS51883"/>
    </source>
</evidence>
<keyword evidence="2" id="KW-0690">Ribosome biogenesis</keyword>
<accession>A0A1J1IMX9</accession>
<dbReference type="InterPro" id="IPR031167">
    <property type="entry name" value="G_OBG"/>
</dbReference>
<dbReference type="GO" id="GO:0005525">
    <property type="term" value="F:GTP binding"/>
    <property type="evidence" value="ECO:0007669"/>
    <property type="project" value="UniProtKB-KW"/>
</dbReference>
<proteinExistence type="inferred from homology"/>
<evidence type="ECO:0000256" key="1">
    <source>
        <dbReference type="ARBA" id="ARBA00007699"/>
    </source>
</evidence>
<keyword evidence="4" id="KW-0342">GTP-binding</keyword>
<dbReference type="InterPro" id="IPR014100">
    <property type="entry name" value="GTP-bd_Obg/CgtA"/>
</dbReference>
<dbReference type="InterPro" id="IPR006169">
    <property type="entry name" value="GTP1_OBG_dom"/>
</dbReference>
<feature type="domain" description="OBG-type G" evidence="5">
    <location>
        <begin position="194"/>
        <end position="360"/>
    </location>
</feature>
<evidence type="ECO:0000256" key="3">
    <source>
        <dbReference type="ARBA" id="ARBA00022741"/>
    </source>
</evidence>
<dbReference type="PANTHER" id="PTHR11702">
    <property type="entry name" value="DEVELOPMENTALLY REGULATED GTP-BINDING PROTEIN-RELATED"/>
    <property type="match status" value="1"/>
</dbReference>
<evidence type="ECO:0000313" key="7">
    <source>
        <dbReference type="EMBL" id="CRL01520.1"/>
    </source>
</evidence>
<dbReference type="GO" id="GO:0042254">
    <property type="term" value="P:ribosome biogenesis"/>
    <property type="evidence" value="ECO:0007669"/>
    <property type="project" value="UniProtKB-UniRule"/>
</dbReference>
<dbReference type="CDD" id="cd01898">
    <property type="entry name" value="Obg"/>
    <property type="match status" value="1"/>
</dbReference>
<dbReference type="InterPro" id="IPR006073">
    <property type="entry name" value="GTP-bd"/>
</dbReference>
<dbReference type="NCBIfam" id="TIGR00231">
    <property type="entry name" value="small_GTP"/>
    <property type="match status" value="1"/>
</dbReference>
<organism evidence="7 8">
    <name type="scientific">Clunio marinus</name>
    <dbReference type="NCBI Taxonomy" id="568069"/>
    <lineage>
        <taxon>Eukaryota</taxon>
        <taxon>Metazoa</taxon>
        <taxon>Ecdysozoa</taxon>
        <taxon>Arthropoda</taxon>
        <taxon>Hexapoda</taxon>
        <taxon>Insecta</taxon>
        <taxon>Pterygota</taxon>
        <taxon>Neoptera</taxon>
        <taxon>Endopterygota</taxon>
        <taxon>Diptera</taxon>
        <taxon>Nematocera</taxon>
        <taxon>Chironomoidea</taxon>
        <taxon>Chironomidae</taxon>
        <taxon>Clunio</taxon>
    </lineage>
</organism>
<gene>
    <name evidence="7" type="ORF">CLUMA_CG014342</name>
</gene>
<name>A0A1J1IMX9_9DIPT</name>
<dbReference type="GO" id="GO:0005739">
    <property type="term" value="C:mitochondrion"/>
    <property type="evidence" value="ECO:0007669"/>
    <property type="project" value="TreeGrafter"/>
</dbReference>
<dbReference type="Pfam" id="PF01018">
    <property type="entry name" value="GTP1_OBG"/>
    <property type="match status" value="1"/>
</dbReference>